<reference evidence="2 3" key="1">
    <citation type="submission" date="2019-01" db="EMBL/GenBank/DDBJ databases">
        <authorList>
            <person name="Brito A."/>
        </authorList>
    </citation>
    <scope>NUCLEOTIDE SEQUENCE [LARGE SCALE GENOMIC DNA]</scope>
    <source>
        <strain evidence="2">1</strain>
    </source>
</reference>
<keyword evidence="3" id="KW-1185">Reference proteome</keyword>
<gene>
    <name evidence="2" type="ORF">H1P_2320010</name>
</gene>
<keyword evidence="1" id="KW-1133">Transmembrane helix</keyword>
<dbReference type="Proteomes" id="UP000320055">
    <property type="component" value="Unassembled WGS sequence"/>
</dbReference>
<evidence type="ECO:0000313" key="2">
    <source>
        <dbReference type="EMBL" id="VEP14025.1"/>
    </source>
</evidence>
<feature type="transmembrane region" description="Helical" evidence="1">
    <location>
        <begin position="56"/>
        <end position="77"/>
    </location>
</feature>
<evidence type="ECO:0000256" key="1">
    <source>
        <dbReference type="SAM" id="Phobius"/>
    </source>
</evidence>
<sequence length="84" mass="8820">MSSSVTLKQPTDSHPTPQLTYSQVAIAERRSLLKTWLASVIGTAIAFALVSGIKDIRALVTTSMSAGSIAFVVSALGNDRGNSR</sequence>
<protein>
    <submittedName>
        <fullName evidence="2">Uncharacterized protein</fullName>
    </submittedName>
</protein>
<organism evidence="2 3">
    <name type="scientific">Hyella patelloides LEGE 07179</name>
    <dbReference type="NCBI Taxonomy" id="945734"/>
    <lineage>
        <taxon>Bacteria</taxon>
        <taxon>Bacillati</taxon>
        <taxon>Cyanobacteriota</taxon>
        <taxon>Cyanophyceae</taxon>
        <taxon>Pleurocapsales</taxon>
        <taxon>Hyellaceae</taxon>
        <taxon>Hyella</taxon>
    </lineage>
</organism>
<keyword evidence="1" id="KW-0472">Membrane</keyword>
<evidence type="ECO:0000313" key="3">
    <source>
        <dbReference type="Proteomes" id="UP000320055"/>
    </source>
</evidence>
<feature type="transmembrane region" description="Helical" evidence="1">
    <location>
        <begin position="32"/>
        <end position="50"/>
    </location>
</feature>
<dbReference type="EMBL" id="CAACVJ010000149">
    <property type="protein sequence ID" value="VEP14025.1"/>
    <property type="molecule type" value="Genomic_DNA"/>
</dbReference>
<name>A0A563VRL9_9CYAN</name>
<dbReference type="AlphaFoldDB" id="A0A563VRL9"/>
<keyword evidence="1" id="KW-0812">Transmembrane</keyword>
<proteinExistence type="predicted"/>
<accession>A0A563VRL9</accession>
<dbReference type="RefSeq" id="WP_144872270.1">
    <property type="nucleotide sequence ID" value="NZ_LR213977.1"/>
</dbReference>